<evidence type="ECO:0000259" key="2">
    <source>
        <dbReference type="PROSITE" id="PS50975"/>
    </source>
</evidence>
<dbReference type="RefSeq" id="WP_145861601.1">
    <property type="nucleotide sequence ID" value="NZ_RPFW01000010.1"/>
</dbReference>
<accession>A0A6P2BLW9</accession>
<dbReference type="AlphaFoldDB" id="A0A6P2BLW9"/>
<proteinExistence type="predicted"/>
<dbReference type="Gene3D" id="3.30.1490.20">
    <property type="entry name" value="ATP-grasp fold, A domain"/>
    <property type="match status" value="1"/>
</dbReference>
<dbReference type="InterPro" id="IPR011761">
    <property type="entry name" value="ATP-grasp"/>
</dbReference>
<comment type="caution">
    <text evidence="3">The sequence shown here is derived from an EMBL/GenBank/DDBJ whole genome shotgun (WGS) entry which is preliminary data.</text>
</comment>
<evidence type="ECO:0000256" key="1">
    <source>
        <dbReference type="PROSITE-ProRule" id="PRU00409"/>
    </source>
</evidence>
<evidence type="ECO:0000313" key="4">
    <source>
        <dbReference type="Proteomes" id="UP000460272"/>
    </source>
</evidence>
<keyword evidence="1" id="KW-0547">Nucleotide-binding</keyword>
<feature type="domain" description="ATP-grasp" evidence="2">
    <location>
        <begin position="126"/>
        <end position="310"/>
    </location>
</feature>
<dbReference type="Gene3D" id="3.30.470.20">
    <property type="entry name" value="ATP-grasp fold, B domain"/>
    <property type="match status" value="1"/>
</dbReference>
<reference evidence="3 4" key="1">
    <citation type="submission" date="2018-11" db="EMBL/GenBank/DDBJ databases">
        <title>Trebonia kvetii gen.nov., sp.nov., a novel acidophilic actinobacterium, and proposal of the new actinobacterial family Treboniaceae fam. nov.</title>
        <authorList>
            <person name="Rapoport D."/>
            <person name="Sagova-Mareckova M."/>
            <person name="Sedlacek I."/>
            <person name="Provaznik J."/>
            <person name="Kralova S."/>
            <person name="Pavlinic D."/>
            <person name="Benes V."/>
            <person name="Kopecky J."/>
        </authorList>
    </citation>
    <scope>NUCLEOTIDE SEQUENCE [LARGE SCALE GENOMIC DNA]</scope>
    <source>
        <strain evidence="3 4">15Tr583</strain>
    </source>
</reference>
<dbReference type="EMBL" id="RPFW01000010">
    <property type="protein sequence ID" value="TVZ00059.1"/>
    <property type="molecule type" value="Genomic_DNA"/>
</dbReference>
<keyword evidence="1" id="KW-0067">ATP-binding</keyword>
<evidence type="ECO:0000313" key="3">
    <source>
        <dbReference type="EMBL" id="TVZ00059.1"/>
    </source>
</evidence>
<dbReference type="PROSITE" id="PS50975">
    <property type="entry name" value="ATP_GRASP"/>
    <property type="match status" value="1"/>
</dbReference>
<name>A0A6P2BLW9_9ACTN</name>
<dbReference type="Proteomes" id="UP000460272">
    <property type="component" value="Unassembled WGS sequence"/>
</dbReference>
<dbReference type="OrthoDB" id="5483448at2"/>
<dbReference type="SUPFAM" id="SSF56059">
    <property type="entry name" value="Glutathione synthetase ATP-binding domain-like"/>
    <property type="match status" value="1"/>
</dbReference>
<keyword evidence="4" id="KW-1185">Reference proteome</keyword>
<dbReference type="GO" id="GO:0005524">
    <property type="term" value="F:ATP binding"/>
    <property type="evidence" value="ECO:0007669"/>
    <property type="project" value="UniProtKB-UniRule"/>
</dbReference>
<dbReference type="GO" id="GO:0046872">
    <property type="term" value="F:metal ion binding"/>
    <property type="evidence" value="ECO:0007669"/>
    <property type="project" value="InterPro"/>
</dbReference>
<sequence>MSFRNTGRDGPDVILVDRMCLTTDYLARQLASRGVRVHLFTPSRRWPPPVLQPAYPYKSLLRGPLGNQPSEELAALVERVNPACIIPVTEAALYWLWNQPAQIQERCLPNVSPEHRPLLLDRALLLEKAAGWGVATPDAIPLNSHDDCLTAIATGLPLIVKSGQSVASEGVALCGTADEVIRAFDKFSCRAISVTAQRYYFGPTYLAGALFVHGEAAHFYAGEKTGVWPPLIGYSYQIQSAAEPYLSILKQDAETVCKNLEWTGLASFDFVLDKDHKFRFVDFNPRLWGAAGALSSAKVDLYGGIDRLIRGSDVGPPTRSIPDITHRVFPKYTLESSEMSMWRRLMGLRHAPLDAPFLAASELAYKTALKAEQRWKRRAQESIPG</sequence>
<gene>
    <name evidence="3" type="ORF">EAS64_38975</name>
</gene>
<protein>
    <recommendedName>
        <fullName evidence="2">ATP-grasp domain-containing protein</fullName>
    </recommendedName>
</protein>
<organism evidence="3 4">
    <name type="scientific">Trebonia kvetii</name>
    <dbReference type="NCBI Taxonomy" id="2480626"/>
    <lineage>
        <taxon>Bacteria</taxon>
        <taxon>Bacillati</taxon>
        <taxon>Actinomycetota</taxon>
        <taxon>Actinomycetes</taxon>
        <taxon>Streptosporangiales</taxon>
        <taxon>Treboniaceae</taxon>
        <taxon>Trebonia</taxon>
    </lineage>
</organism>
<dbReference type="InterPro" id="IPR013815">
    <property type="entry name" value="ATP_grasp_subdomain_1"/>
</dbReference>